<feature type="compositionally biased region" description="Polar residues" evidence="6">
    <location>
        <begin position="14"/>
        <end position="27"/>
    </location>
</feature>
<dbReference type="InterPro" id="IPR013520">
    <property type="entry name" value="Ribonucl_H"/>
</dbReference>
<dbReference type="Proteomes" id="UP001141434">
    <property type="component" value="Unassembled WGS sequence"/>
</dbReference>
<keyword evidence="1" id="KW-0698">rRNA processing</keyword>
<dbReference type="PANTHER" id="PTHR12801:SF45">
    <property type="entry name" value="RNA EXONUCLEASE 4"/>
    <property type="match status" value="1"/>
</dbReference>
<dbReference type="AlphaFoldDB" id="A0A9W9JZ57"/>
<evidence type="ECO:0000259" key="7">
    <source>
        <dbReference type="SMART" id="SM00479"/>
    </source>
</evidence>
<reference evidence="8" key="2">
    <citation type="journal article" date="2023" name="IMA Fungus">
        <title>Comparative genomic study of the Penicillium genus elucidates a diverse pangenome and 15 lateral gene transfer events.</title>
        <authorList>
            <person name="Petersen C."/>
            <person name="Sorensen T."/>
            <person name="Nielsen M.R."/>
            <person name="Sondergaard T.E."/>
            <person name="Sorensen J.L."/>
            <person name="Fitzpatrick D.A."/>
            <person name="Frisvad J.C."/>
            <person name="Nielsen K.L."/>
        </authorList>
    </citation>
    <scope>NUCLEOTIDE SEQUENCE</scope>
    <source>
        <strain evidence="8">IBT 34128</strain>
    </source>
</reference>
<dbReference type="GeneID" id="81398029"/>
<dbReference type="GO" id="GO:0006364">
    <property type="term" value="P:rRNA processing"/>
    <property type="evidence" value="ECO:0007669"/>
    <property type="project" value="UniProtKB-KW"/>
</dbReference>
<dbReference type="SMART" id="SM00479">
    <property type="entry name" value="EXOIII"/>
    <property type="match status" value="1"/>
</dbReference>
<evidence type="ECO:0000256" key="2">
    <source>
        <dbReference type="ARBA" id="ARBA00022722"/>
    </source>
</evidence>
<dbReference type="PANTHER" id="PTHR12801">
    <property type="entry name" value="RNA EXONUCLEASE REXO1 / RECO3 FAMILY MEMBER-RELATED"/>
    <property type="match status" value="1"/>
</dbReference>
<evidence type="ECO:0000256" key="3">
    <source>
        <dbReference type="ARBA" id="ARBA00022801"/>
    </source>
</evidence>
<dbReference type="OrthoDB" id="16516at2759"/>
<evidence type="ECO:0000256" key="1">
    <source>
        <dbReference type="ARBA" id="ARBA00022552"/>
    </source>
</evidence>
<dbReference type="CDD" id="cd06137">
    <property type="entry name" value="DEDDh_RNase"/>
    <property type="match status" value="1"/>
</dbReference>
<sequence length="414" mass="47762">MSPKGYQKTPPQFWHQQNPPTPQQPRLTSIPLTTEYLETLGKLVVPEEEMPQHGYHLRQFDDYELLEKRRCMNCRRPQRHMYDSLEDDFYDLVNEMRGKRKLSSCDEHPGKLKGNSWGCCKRSAPSSGCRTRDGHESDVHIPYLRPLWTLYPTPEAKSSLKRKAIALDCEMGISMTGDHELIRLSAIDFFTGEILVDSLVWPKVPLLHPNTSWSGITWGMLRGARNKGNCINGRHKALEKLWQYASPETIVVAHGGSSDMLALRWMHRRVLDTCRVEKLRPDGHVRPRLRNLAEARLNRKIQQGQGHDSLEDATACRDLAHWYVVNYDYVSEPEPVPAPVPVPKPAGVEWPPSEWIVEKPTEVRSVEVWPVEEKPAEEWSAPEWRVSKWPESEWSAPGWPVDWCGYRQPVTDAW</sequence>
<dbReference type="EMBL" id="JAPMSZ010000010">
    <property type="protein sequence ID" value="KAJ5087028.1"/>
    <property type="molecule type" value="Genomic_DNA"/>
</dbReference>
<keyword evidence="4" id="KW-0269">Exonuclease</keyword>
<evidence type="ECO:0000313" key="8">
    <source>
        <dbReference type="EMBL" id="KAJ5087028.1"/>
    </source>
</evidence>
<dbReference type="InterPro" id="IPR047021">
    <property type="entry name" value="REXO1/3/4-like"/>
</dbReference>
<dbReference type="InterPro" id="IPR012337">
    <property type="entry name" value="RNaseH-like_sf"/>
</dbReference>
<evidence type="ECO:0000256" key="5">
    <source>
        <dbReference type="ARBA" id="ARBA00025599"/>
    </source>
</evidence>
<proteinExistence type="predicted"/>
<organism evidence="8 9">
    <name type="scientific">Penicillium alfredii</name>
    <dbReference type="NCBI Taxonomy" id="1506179"/>
    <lineage>
        <taxon>Eukaryota</taxon>
        <taxon>Fungi</taxon>
        <taxon>Dikarya</taxon>
        <taxon>Ascomycota</taxon>
        <taxon>Pezizomycotina</taxon>
        <taxon>Eurotiomycetes</taxon>
        <taxon>Eurotiomycetidae</taxon>
        <taxon>Eurotiales</taxon>
        <taxon>Aspergillaceae</taxon>
        <taxon>Penicillium</taxon>
    </lineage>
</organism>
<comment type="function">
    <text evidence="5">Exoribonuclease involved in ribosome biosynthesis. Involved in the processing of ITS1, the internal transcribed spacer localized between the 18S and 5.8S rRNAs.</text>
</comment>
<accession>A0A9W9JZ57</accession>
<protein>
    <recommendedName>
        <fullName evidence="7">Exonuclease domain-containing protein</fullName>
    </recommendedName>
</protein>
<keyword evidence="9" id="KW-1185">Reference proteome</keyword>
<dbReference type="GO" id="GO:0000027">
    <property type="term" value="P:ribosomal large subunit assembly"/>
    <property type="evidence" value="ECO:0007669"/>
    <property type="project" value="TreeGrafter"/>
</dbReference>
<keyword evidence="2" id="KW-0540">Nuclease</keyword>
<dbReference type="GO" id="GO:0004527">
    <property type="term" value="F:exonuclease activity"/>
    <property type="evidence" value="ECO:0007669"/>
    <property type="project" value="UniProtKB-KW"/>
</dbReference>
<evidence type="ECO:0000256" key="6">
    <source>
        <dbReference type="SAM" id="MobiDB-lite"/>
    </source>
</evidence>
<comment type="caution">
    <text evidence="8">The sequence shown here is derived from an EMBL/GenBank/DDBJ whole genome shotgun (WGS) entry which is preliminary data.</text>
</comment>
<dbReference type="InterPro" id="IPR036397">
    <property type="entry name" value="RNaseH_sf"/>
</dbReference>
<reference evidence="8" key="1">
    <citation type="submission" date="2022-11" db="EMBL/GenBank/DDBJ databases">
        <authorList>
            <person name="Petersen C."/>
        </authorList>
    </citation>
    <scope>NUCLEOTIDE SEQUENCE</scope>
    <source>
        <strain evidence="8">IBT 34128</strain>
    </source>
</reference>
<name>A0A9W9JZ57_9EURO</name>
<dbReference type="SUPFAM" id="SSF53098">
    <property type="entry name" value="Ribonuclease H-like"/>
    <property type="match status" value="1"/>
</dbReference>
<keyword evidence="3" id="KW-0378">Hydrolase</keyword>
<dbReference type="RefSeq" id="XP_056509153.1">
    <property type="nucleotide sequence ID" value="XM_056658860.1"/>
</dbReference>
<feature type="region of interest" description="Disordered" evidence="6">
    <location>
        <begin position="1"/>
        <end position="27"/>
    </location>
</feature>
<evidence type="ECO:0000256" key="4">
    <source>
        <dbReference type="ARBA" id="ARBA00022839"/>
    </source>
</evidence>
<dbReference type="GO" id="GO:0005634">
    <property type="term" value="C:nucleus"/>
    <property type="evidence" value="ECO:0007669"/>
    <property type="project" value="TreeGrafter"/>
</dbReference>
<dbReference type="GO" id="GO:0003676">
    <property type="term" value="F:nucleic acid binding"/>
    <property type="evidence" value="ECO:0007669"/>
    <property type="project" value="InterPro"/>
</dbReference>
<feature type="domain" description="Exonuclease" evidence="7">
    <location>
        <begin position="163"/>
        <end position="329"/>
    </location>
</feature>
<dbReference type="Gene3D" id="3.30.420.10">
    <property type="entry name" value="Ribonuclease H-like superfamily/Ribonuclease H"/>
    <property type="match status" value="1"/>
</dbReference>
<gene>
    <name evidence="8" type="ORF">NUU61_008335</name>
</gene>
<evidence type="ECO:0000313" key="9">
    <source>
        <dbReference type="Proteomes" id="UP001141434"/>
    </source>
</evidence>